<organism evidence="3 4">
    <name type="scientific">candidate division WWE3 bacterium CG_4_10_14_0_2_um_filter_42_7</name>
    <dbReference type="NCBI Taxonomy" id="1975073"/>
    <lineage>
        <taxon>Bacteria</taxon>
        <taxon>Katanobacteria</taxon>
    </lineage>
</organism>
<feature type="transmembrane region" description="Helical" evidence="2">
    <location>
        <begin position="70"/>
        <end position="87"/>
    </location>
</feature>
<protein>
    <submittedName>
        <fullName evidence="3">Uncharacterized protein</fullName>
    </submittedName>
</protein>
<keyword evidence="2" id="KW-0472">Membrane</keyword>
<accession>A0A2M7TCA5</accession>
<proteinExistence type="predicted"/>
<name>A0A2M7TCA5_UNCKA</name>
<gene>
    <name evidence="3" type="ORF">COY33_02455</name>
</gene>
<keyword evidence="2" id="KW-1133">Transmembrane helix</keyword>
<evidence type="ECO:0000256" key="1">
    <source>
        <dbReference type="SAM" id="Coils"/>
    </source>
</evidence>
<evidence type="ECO:0000256" key="2">
    <source>
        <dbReference type="SAM" id="Phobius"/>
    </source>
</evidence>
<dbReference type="Proteomes" id="UP000229915">
    <property type="component" value="Unassembled WGS sequence"/>
</dbReference>
<dbReference type="AlphaFoldDB" id="A0A2M7TCA5"/>
<evidence type="ECO:0000313" key="3">
    <source>
        <dbReference type="EMBL" id="PIZ42870.1"/>
    </source>
</evidence>
<feature type="coiled-coil region" evidence="1">
    <location>
        <begin position="4"/>
        <end position="31"/>
    </location>
</feature>
<dbReference type="EMBL" id="PFNK01000067">
    <property type="protein sequence ID" value="PIZ42870.1"/>
    <property type="molecule type" value="Genomic_DNA"/>
</dbReference>
<sequence length="95" mass="11140">MPQKSKKQKQMAALRREVELLRAQVKTTNNMAHEEVFQTKREVAAELVTNAKEPSFDLDFKYLSKDIRKTAILTGMCLLIIFTLYFTESRWMNLL</sequence>
<comment type="caution">
    <text evidence="3">The sequence shown here is derived from an EMBL/GenBank/DDBJ whole genome shotgun (WGS) entry which is preliminary data.</text>
</comment>
<evidence type="ECO:0000313" key="4">
    <source>
        <dbReference type="Proteomes" id="UP000229915"/>
    </source>
</evidence>
<reference evidence="4" key="1">
    <citation type="submission" date="2017-09" db="EMBL/GenBank/DDBJ databases">
        <title>Depth-based differentiation of microbial function through sediment-hosted aquifers and enrichment of novel symbionts in the deep terrestrial subsurface.</title>
        <authorList>
            <person name="Probst A.J."/>
            <person name="Ladd B."/>
            <person name="Jarett J.K."/>
            <person name="Geller-Mcgrath D.E."/>
            <person name="Sieber C.M.K."/>
            <person name="Emerson J.B."/>
            <person name="Anantharaman K."/>
            <person name="Thomas B.C."/>
            <person name="Malmstrom R."/>
            <person name="Stieglmeier M."/>
            <person name="Klingl A."/>
            <person name="Woyke T."/>
            <person name="Ryan C.M."/>
            <person name="Banfield J.F."/>
        </authorList>
    </citation>
    <scope>NUCLEOTIDE SEQUENCE [LARGE SCALE GENOMIC DNA]</scope>
</reference>
<keyword evidence="1" id="KW-0175">Coiled coil</keyword>
<keyword evidence="2" id="KW-0812">Transmembrane</keyword>